<gene>
    <name evidence="2" type="ORF">PUN28_004457</name>
</gene>
<keyword evidence="3" id="KW-1185">Reference proteome</keyword>
<accession>A0AAW2GCK2</accession>
<dbReference type="Proteomes" id="UP001430953">
    <property type="component" value="Unassembled WGS sequence"/>
</dbReference>
<sequence length="103" mass="12094">MRIKYRQSKRGRISTISSIFPAPNAVLPTPRGDYFTANWRVGHGGYRGGRRRRKDNRSGHTLHRKSMPRLERRDPNGSYHIRRRGFSPRGDERTRPAALFHIR</sequence>
<dbReference type="EMBL" id="JADYXP020000004">
    <property type="protein sequence ID" value="KAL0125330.1"/>
    <property type="molecule type" value="Genomic_DNA"/>
</dbReference>
<feature type="region of interest" description="Disordered" evidence="1">
    <location>
        <begin position="44"/>
        <end position="103"/>
    </location>
</feature>
<comment type="caution">
    <text evidence="2">The sequence shown here is derived from an EMBL/GenBank/DDBJ whole genome shotgun (WGS) entry which is preliminary data.</text>
</comment>
<evidence type="ECO:0008006" key="4">
    <source>
        <dbReference type="Google" id="ProtNLM"/>
    </source>
</evidence>
<dbReference type="AlphaFoldDB" id="A0AAW2GCK2"/>
<evidence type="ECO:0000256" key="1">
    <source>
        <dbReference type="SAM" id="MobiDB-lite"/>
    </source>
</evidence>
<proteinExistence type="predicted"/>
<evidence type="ECO:0000313" key="2">
    <source>
        <dbReference type="EMBL" id="KAL0125330.1"/>
    </source>
</evidence>
<name>A0AAW2GCK2_9HYME</name>
<reference evidence="2 3" key="1">
    <citation type="submission" date="2023-03" db="EMBL/GenBank/DDBJ databases">
        <title>High recombination rates correlate with genetic variation in Cardiocondyla obscurior ants.</title>
        <authorList>
            <person name="Errbii M."/>
        </authorList>
    </citation>
    <scope>NUCLEOTIDE SEQUENCE [LARGE SCALE GENOMIC DNA]</scope>
    <source>
        <strain evidence="2">Alpha-2009</strain>
        <tissue evidence="2">Whole body</tissue>
    </source>
</reference>
<organism evidence="2 3">
    <name type="scientific">Cardiocondyla obscurior</name>
    <dbReference type="NCBI Taxonomy" id="286306"/>
    <lineage>
        <taxon>Eukaryota</taxon>
        <taxon>Metazoa</taxon>
        <taxon>Ecdysozoa</taxon>
        <taxon>Arthropoda</taxon>
        <taxon>Hexapoda</taxon>
        <taxon>Insecta</taxon>
        <taxon>Pterygota</taxon>
        <taxon>Neoptera</taxon>
        <taxon>Endopterygota</taxon>
        <taxon>Hymenoptera</taxon>
        <taxon>Apocrita</taxon>
        <taxon>Aculeata</taxon>
        <taxon>Formicoidea</taxon>
        <taxon>Formicidae</taxon>
        <taxon>Myrmicinae</taxon>
        <taxon>Cardiocondyla</taxon>
    </lineage>
</organism>
<evidence type="ECO:0000313" key="3">
    <source>
        <dbReference type="Proteomes" id="UP001430953"/>
    </source>
</evidence>
<protein>
    <recommendedName>
        <fullName evidence="4">Ribosomal protein L2</fullName>
    </recommendedName>
</protein>
<feature type="compositionally biased region" description="Basic residues" evidence="1">
    <location>
        <begin position="48"/>
        <end position="67"/>
    </location>
</feature>